<name>A0AAD8NE63_9APIA</name>
<evidence type="ECO:0000313" key="2">
    <source>
        <dbReference type="EMBL" id="KAK1404478.1"/>
    </source>
</evidence>
<dbReference type="Pfam" id="PF24750">
    <property type="entry name" value="b-prop_At3g26010-like"/>
    <property type="match status" value="1"/>
</dbReference>
<evidence type="ECO:0000313" key="3">
    <source>
        <dbReference type="Proteomes" id="UP001237642"/>
    </source>
</evidence>
<dbReference type="InterPro" id="IPR055290">
    <property type="entry name" value="At3g26010-like"/>
</dbReference>
<dbReference type="AlphaFoldDB" id="A0AAD8NE63"/>
<sequence>MFMCLNLRRVLRKLKPDVYVSKEFSLLFLSSLEEQQQSDQFKVLANALIHHHVFYGEGLVSRVNEDNVVTSYRAARVECSLGDSFFLNLETFSFETGVWTAHTLVCPKKIRLLRRGFGPINFNGKLHWFVQDNGMVAFDPYENSDRCRLIQFPDGRNDSENEEQHDSLYRLCSVSQRKLRYFEVAPEPSELICFSIGRLENYEKGEWVMEFEVTCSDLYT</sequence>
<feature type="domain" description="F-box protein At3g26010-like beta-propeller" evidence="1">
    <location>
        <begin position="56"/>
        <end position="214"/>
    </location>
</feature>
<evidence type="ECO:0000259" key="1">
    <source>
        <dbReference type="Pfam" id="PF24750"/>
    </source>
</evidence>
<dbReference type="PANTHER" id="PTHR35546:SF87">
    <property type="entry name" value="F-BOX DOMAIN-CONTAINING PROTEIN"/>
    <property type="match status" value="1"/>
</dbReference>
<dbReference type="PANTHER" id="PTHR35546">
    <property type="entry name" value="F-BOX PROTEIN INTERACTION DOMAIN PROTEIN-RELATED"/>
    <property type="match status" value="1"/>
</dbReference>
<keyword evidence="3" id="KW-1185">Reference proteome</keyword>
<organism evidence="2 3">
    <name type="scientific">Heracleum sosnowskyi</name>
    <dbReference type="NCBI Taxonomy" id="360622"/>
    <lineage>
        <taxon>Eukaryota</taxon>
        <taxon>Viridiplantae</taxon>
        <taxon>Streptophyta</taxon>
        <taxon>Embryophyta</taxon>
        <taxon>Tracheophyta</taxon>
        <taxon>Spermatophyta</taxon>
        <taxon>Magnoliopsida</taxon>
        <taxon>eudicotyledons</taxon>
        <taxon>Gunneridae</taxon>
        <taxon>Pentapetalae</taxon>
        <taxon>asterids</taxon>
        <taxon>campanulids</taxon>
        <taxon>Apiales</taxon>
        <taxon>Apiaceae</taxon>
        <taxon>Apioideae</taxon>
        <taxon>apioid superclade</taxon>
        <taxon>Tordylieae</taxon>
        <taxon>Tordyliinae</taxon>
        <taxon>Heracleum</taxon>
    </lineage>
</organism>
<proteinExistence type="predicted"/>
<dbReference type="EMBL" id="JAUIZM010000001">
    <property type="protein sequence ID" value="KAK1404478.1"/>
    <property type="molecule type" value="Genomic_DNA"/>
</dbReference>
<dbReference type="Proteomes" id="UP001237642">
    <property type="component" value="Unassembled WGS sequence"/>
</dbReference>
<comment type="caution">
    <text evidence="2">The sequence shown here is derived from an EMBL/GenBank/DDBJ whole genome shotgun (WGS) entry which is preliminary data.</text>
</comment>
<dbReference type="InterPro" id="IPR056592">
    <property type="entry name" value="Beta-prop_At3g26010-like"/>
</dbReference>
<gene>
    <name evidence="2" type="ORF">POM88_004083</name>
</gene>
<reference evidence="2" key="2">
    <citation type="submission" date="2023-05" db="EMBL/GenBank/DDBJ databases">
        <authorList>
            <person name="Schelkunov M.I."/>
        </authorList>
    </citation>
    <scope>NUCLEOTIDE SEQUENCE</scope>
    <source>
        <strain evidence="2">Hsosn_3</strain>
        <tissue evidence="2">Leaf</tissue>
    </source>
</reference>
<accession>A0AAD8NE63</accession>
<reference evidence="2" key="1">
    <citation type="submission" date="2023-02" db="EMBL/GenBank/DDBJ databases">
        <title>Genome of toxic invasive species Heracleum sosnowskyi carries increased number of genes despite the absence of recent whole-genome duplications.</title>
        <authorList>
            <person name="Schelkunov M."/>
            <person name="Shtratnikova V."/>
            <person name="Makarenko M."/>
            <person name="Klepikova A."/>
            <person name="Omelchenko D."/>
            <person name="Novikova G."/>
            <person name="Obukhova E."/>
            <person name="Bogdanov V."/>
            <person name="Penin A."/>
            <person name="Logacheva M."/>
        </authorList>
    </citation>
    <scope>NUCLEOTIDE SEQUENCE</scope>
    <source>
        <strain evidence="2">Hsosn_3</strain>
        <tissue evidence="2">Leaf</tissue>
    </source>
</reference>
<protein>
    <recommendedName>
        <fullName evidence="1">F-box protein At3g26010-like beta-propeller domain-containing protein</fullName>
    </recommendedName>
</protein>